<dbReference type="HAMAP" id="MF_00979">
    <property type="entry name" value="RcsC"/>
    <property type="match status" value="1"/>
</dbReference>
<dbReference type="EMBL" id="FOGC01000011">
    <property type="protein sequence ID" value="SER08206.1"/>
    <property type="molecule type" value="Genomic_DNA"/>
</dbReference>
<dbReference type="PROSITE" id="PS50110">
    <property type="entry name" value="RESPONSE_REGULATORY"/>
    <property type="match status" value="1"/>
</dbReference>
<evidence type="ECO:0000259" key="12">
    <source>
        <dbReference type="PROSITE" id="PS51426"/>
    </source>
</evidence>
<dbReference type="GO" id="GO:0000155">
    <property type="term" value="F:phosphorelay sensor kinase activity"/>
    <property type="evidence" value="ECO:0007669"/>
    <property type="project" value="UniProtKB-UniRule"/>
</dbReference>
<feature type="transmembrane region" description="Helical" evidence="8">
    <location>
        <begin position="329"/>
        <end position="352"/>
    </location>
</feature>
<dbReference type="Gene3D" id="3.30.565.10">
    <property type="entry name" value="Histidine kinase-like ATPase, C-terminal domain"/>
    <property type="match status" value="1"/>
</dbReference>
<dbReference type="EC" id="2.7.13.3" evidence="8"/>
<evidence type="ECO:0000259" key="11">
    <source>
        <dbReference type="PROSITE" id="PS50110"/>
    </source>
</evidence>
<evidence type="ECO:0000256" key="3">
    <source>
        <dbReference type="ARBA" id="ARBA00022679"/>
    </source>
</evidence>
<dbReference type="NCBIfam" id="NF008099">
    <property type="entry name" value="PRK10841.1"/>
    <property type="match status" value="1"/>
</dbReference>
<keyword evidence="7 8" id="KW-0902">Two-component regulatory system</keyword>
<feature type="modified residue" description="4-aspartylphosphate" evidence="8 9">
    <location>
        <position position="888"/>
    </location>
</feature>
<dbReference type="InterPro" id="IPR036097">
    <property type="entry name" value="HisK_dim/P_sf"/>
</dbReference>
<dbReference type="Pfam" id="PF00072">
    <property type="entry name" value="Response_reg"/>
    <property type="match status" value="1"/>
</dbReference>
<evidence type="ECO:0000256" key="4">
    <source>
        <dbReference type="ARBA" id="ARBA00022741"/>
    </source>
</evidence>
<keyword evidence="4 8" id="KW-0547">Nucleotide-binding</keyword>
<evidence type="ECO:0000256" key="2">
    <source>
        <dbReference type="ARBA" id="ARBA00022553"/>
    </source>
</evidence>
<proteinExistence type="inferred from homology"/>
<evidence type="ECO:0000313" key="14">
    <source>
        <dbReference type="Proteomes" id="UP000242515"/>
    </source>
</evidence>
<dbReference type="InterPro" id="IPR005467">
    <property type="entry name" value="His_kinase_dom"/>
</dbReference>
<dbReference type="Proteomes" id="UP000242515">
    <property type="component" value="Unassembled WGS sequence"/>
</dbReference>
<evidence type="ECO:0000256" key="1">
    <source>
        <dbReference type="ARBA" id="ARBA00000085"/>
    </source>
</evidence>
<dbReference type="SUPFAM" id="SSF55874">
    <property type="entry name" value="ATPase domain of HSP90 chaperone/DNA topoisomerase II/histidine kinase"/>
    <property type="match status" value="1"/>
</dbReference>
<dbReference type="PROSITE" id="PS50109">
    <property type="entry name" value="HIS_KIN"/>
    <property type="match status" value="1"/>
</dbReference>
<dbReference type="CDD" id="cd00082">
    <property type="entry name" value="HisKA"/>
    <property type="match status" value="1"/>
</dbReference>
<dbReference type="PANTHER" id="PTHR45339:SF1">
    <property type="entry name" value="HYBRID SIGNAL TRANSDUCTION HISTIDINE KINASE J"/>
    <property type="match status" value="1"/>
</dbReference>
<dbReference type="InterPro" id="IPR001789">
    <property type="entry name" value="Sig_transdc_resp-reg_receiver"/>
</dbReference>
<dbReference type="Gene3D" id="3.40.50.10970">
    <property type="match status" value="1"/>
</dbReference>
<comment type="subunit">
    <text evidence="8">Interacts with RcsD.</text>
</comment>
<dbReference type="SMART" id="SM00448">
    <property type="entry name" value="REC"/>
    <property type="match status" value="1"/>
</dbReference>
<keyword evidence="8" id="KW-0997">Cell inner membrane</keyword>
<evidence type="ECO:0000256" key="5">
    <source>
        <dbReference type="ARBA" id="ARBA00022777"/>
    </source>
</evidence>
<evidence type="ECO:0000313" key="13">
    <source>
        <dbReference type="EMBL" id="SER08206.1"/>
    </source>
</evidence>
<dbReference type="SMART" id="SM00387">
    <property type="entry name" value="HATPase_c"/>
    <property type="match status" value="1"/>
</dbReference>
<dbReference type="PROSITE" id="PS51426">
    <property type="entry name" value="ABL"/>
    <property type="match status" value="1"/>
</dbReference>
<dbReference type="CDD" id="cd17546">
    <property type="entry name" value="REC_hyHK_CKI1_RcsC-like"/>
    <property type="match status" value="1"/>
</dbReference>
<evidence type="ECO:0000256" key="6">
    <source>
        <dbReference type="ARBA" id="ARBA00022840"/>
    </source>
</evidence>
<keyword evidence="8" id="KW-1133">Transmembrane helix</keyword>
<dbReference type="InterPro" id="IPR030856">
    <property type="entry name" value="RcsC"/>
</dbReference>
<dbReference type="GO" id="GO:0005886">
    <property type="term" value="C:plasma membrane"/>
    <property type="evidence" value="ECO:0007669"/>
    <property type="project" value="UniProtKB-SubCell"/>
</dbReference>
<dbReference type="InterPro" id="IPR036890">
    <property type="entry name" value="HATPase_C_sf"/>
</dbReference>
<comment type="subcellular location">
    <subcellularLocation>
        <location evidence="8">Cell inner membrane</location>
        <topology evidence="8">Multi-pass membrane protein</topology>
    </subcellularLocation>
</comment>
<keyword evidence="14" id="KW-1185">Reference proteome</keyword>
<organism evidence="13 14">
    <name type="scientific">Rosenbergiella nectarea</name>
    <dbReference type="NCBI Taxonomy" id="988801"/>
    <lineage>
        <taxon>Bacteria</taxon>
        <taxon>Pseudomonadati</taxon>
        <taxon>Pseudomonadota</taxon>
        <taxon>Gammaproteobacteria</taxon>
        <taxon>Enterobacterales</taxon>
        <taxon>Erwiniaceae</taxon>
        <taxon>Rosenbergiella</taxon>
    </lineage>
</organism>
<keyword evidence="5 8" id="KW-0418">Kinase</keyword>
<dbReference type="STRING" id="988801.SAMN05216522_11113"/>
<dbReference type="PANTHER" id="PTHR45339">
    <property type="entry name" value="HYBRID SIGNAL TRANSDUCTION HISTIDINE KINASE J"/>
    <property type="match status" value="1"/>
</dbReference>
<evidence type="ECO:0000256" key="7">
    <source>
        <dbReference type="ARBA" id="ARBA00023012"/>
    </source>
</evidence>
<dbReference type="InterPro" id="IPR011006">
    <property type="entry name" value="CheY-like_superfamily"/>
</dbReference>
<reference evidence="14" key="1">
    <citation type="submission" date="2016-10" db="EMBL/GenBank/DDBJ databases">
        <authorList>
            <person name="Varghese N."/>
            <person name="Submissions S."/>
        </authorList>
    </citation>
    <scope>NUCLEOTIDE SEQUENCE [LARGE SCALE GENOMIC DNA]</scope>
    <source>
        <strain evidence="14">8N4</strain>
    </source>
</reference>
<sequence>MAYMKKRALYVKYLVSFRTAIRVSRYLFRGLAVVMWLVGILISLFTLTQVLNQKENRLREQLFSSFSQTQSHLSHLAEAVRGLKYVAENQLNRPTLTGGEVALAPANAPALGANSAAIFSLSVGADCQQTFSPWRNALATLSQYLHVLDSQYASTYELSNIYLVDQQSSCAGNFMFNESSLGQAGSRTILRDHQLVFQSANDEALRNPLYWIASGAARATGGIFMSMPIYSGNQRIAEIVVEQNIRLDDGLVVGNLPIESFITDRNNRLLLANNDWSLQPIISSLPSSKQWFGYVDNYRYLVLKNSLTPGPFNMVYLVPTSILFDQMRLMLLNTLLLNLFTGLFLICLTLMFEKRMFVPAFNNALRLEEHEQFNRKIVASAPVGICILRTSDGSNILSNELAHNYLSVLTPEDRVRIGEIIRGQEVNFMDVLTASKTNLQLSFVHSRYRNEDVAICVLIDVSARVMMEKSLQEIADSAEQASQSKSMFLATVSHELRTPLYGIIGNLDLLQTRELPENIHSLVQGMNNSSGLLLKIINDILDFSKIESEQLKISPVSFSPSEVLSHVQMNYLPLVVRKRLTLWCMVEADVPQTMLGDPIRLQQVISNILSNAIKFTHTGGIILHLWCEHGYLHIRIRDTGIGIRQRDVQQLFDPFFQVEGKAQRNFQGTGLGLAICEKLINMMEGDITVLSEPDIGSEFTLRLPIWQADFQQDYGELRGRTVAVLINNRYFSDYIVRRLQALELDVTTQLPTAEQGIELVITDNQALLLHRQLKQEWVLFSALHNDKSIRTAEGYWLISTAEAYQLPELLAQLWQSSPQNTKGEQLGVMPSIDEQSGHLILVVDDHPINRLLLSEQLTTLGYRTRTAKDGIDALEVLSLGDIDLVLTDINMPNLDGYGLARQLRGDGYCYPIIGLTANALAKEQQQCIEAGMDDCLSKPITLEELQQALGKYLSKANRE</sequence>
<protein>
    <recommendedName>
        <fullName evidence="8">Sensor histidine kinase RcsC</fullName>
        <ecNumber evidence="8">2.7.13.3</ecNumber>
    </recommendedName>
</protein>
<keyword evidence="8" id="KW-1003">Cell membrane</keyword>
<dbReference type="InterPro" id="IPR003594">
    <property type="entry name" value="HATPase_dom"/>
</dbReference>
<dbReference type="FunFam" id="3.40.50.2300:FF:000121">
    <property type="entry name" value="Sensor histidine kinase RcsC"/>
    <property type="match status" value="1"/>
</dbReference>
<dbReference type="Gene3D" id="3.40.50.2300">
    <property type="match status" value="1"/>
</dbReference>
<dbReference type="CDD" id="cd16922">
    <property type="entry name" value="HATPase_EvgS-ArcB-TorS-like"/>
    <property type="match status" value="1"/>
</dbReference>
<evidence type="ECO:0000256" key="9">
    <source>
        <dbReference type="PROSITE-ProRule" id="PRU00169"/>
    </source>
</evidence>
<dbReference type="SUPFAM" id="SSF47384">
    <property type="entry name" value="Homodimeric domain of signal transducing histidine kinase"/>
    <property type="match status" value="1"/>
</dbReference>
<dbReference type="InterPro" id="IPR004358">
    <property type="entry name" value="Sig_transdc_His_kin-like_C"/>
</dbReference>
<keyword evidence="8" id="KW-0472">Membrane</keyword>
<dbReference type="GO" id="GO:0005524">
    <property type="term" value="F:ATP binding"/>
    <property type="evidence" value="ECO:0007669"/>
    <property type="project" value="UniProtKB-UniRule"/>
</dbReference>
<dbReference type="PRINTS" id="PR00344">
    <property type="entry name" value="BCTRLSENSOR"/>
</dbReference>
<dbReference type="Gene3D" id="1.10.287.130">
    <property type="match status" value="1"/>
</dbReference>
<dbReference type="SMART" id="SM00388">
    <property type="entry name" value="HisKA"/>
    <property type="match status" value="1"/>
</dbReference>
<comment type="catalytic activity">
    <reaction evidence="1 8">
        <text>ATP + protein L-histidine = ADP + protein N-phospho-L-histidine.</text>
        <dbReference type="EC" id="2.7.13.3"/>
    </reaction>
</comment>
<name>A0A1H9L9S7_9GAMM</name>
<dbReference type="FunFam" id="3.30.565.10:FF:000010">
    <property type="entry name" value="Sensor histidine kinase RcsC"/>
    <property type="match status" value="1"/>
</dbReference>
<dbReference type="InterPro" id="IPR003661">
    <property type="entry name" value="HisK_dim/P_dom"/>
</dbReference>
<dbReference type="Pfam" id="PF00512">
    <property type="entry name" value="HisKA"/>
    <property type="match status" value="1"/>
</dbReference>
<keyword evidence="2 8" id="KW-0597">Phosphoprotein</keyword>
<evidence type="ECO:0000259" key="10">
    <source>
        <dbReference type="PROSITE" id="PS50109"/>
    </source>
</evidence>
<dbReference type="InterPro" id="IPR019017">
    <property type="entry name" value="Sig_transdc_His_kin_a/b-loop_C"/>
</dbReference>
<comment type="function">
    <text evidence="8">Component of the Rcs signaling system, which controls transcription of numerous genes. RcsC functions as a membrane-associated protein kinase that phosphorylates RcsD in response to environmental signals. The phosphoryl group is then transferred to the response regulator RcsB.</text>
</comment>
<comment type="PTM">
    <text evidence="8">Autophosphorylated. Activation probably requires a transfer of a phosphate group from a His in the transmitter domain to an Asp in the receiver domain.</text>
</comment>
<feature type="modified residue" description="Phosphohistidine; by autocatalysis" evidence="8">
    <location>
        <position position="494"/>
    </location>
</feature>
<gene>
    <name evidence="8" type="primary">rcsC</name>
    <name evidence="13" type="ORF">SAMN05216522_11113</name>
</gene>
<dbReference type="Pfam" id="PF02518">
    <property type="entry name" value="HATPase_c"/>
    <property type="match status" value="1"/>
</dbReference>
<feature type="domain" description="ABL" evidence="12">
    <location>
        <begin position="718"/>
        <end position="820"/>
    </location>
</feature>
<dbReference type="GO" id="GO:0006355">
    <property type="term" value="P:regulation of DNA-templated transcription"/>
    <property type="evidence" value="ECO:0007669"/>
    <property type="project" value="InterPro"/>
</dbReference>
<dbReference type="SUPFAM" id="SSF52172">
    <property type="entry name" value="CheY-like"/>
    <property type="match status" value="2"/>
</dbReference>
<evidence type="ECO:0000256" key="8">
    <source>
        <dbReference type="HAMAP-Rule" id="MF_00979"/>
    </source>
</evidence>
<feature type="transmembrane region" description="Helical" evidence="8">
    <location>
        <begin position="26"/>
        <end position="47"/>
    </location>
</feature>
<dbReference type="Pfam" id="PF09456">
    <property type="entry name" value="RcsC"/>
    <property type="match status" value="1"/>
</dbReference>
<feature type="domain" description="Histidine kinase" evidence="10">
    <location>
        <begin position="491"/>
        <end position="707"/>
    </location>
</feature>
<comment type="similarity">
    <text evidence="8">Belongs to the RcsC family.</text>
</comment>
<dbReference type="InterPro" id="IPR038388">
    <property type="entry name" value="RcsC_C_sf"/>
</dbReference>
<accession>A0A1H9L9S7</accession>
<keyword evidence="3 8" id="KW-0808">Transferase</keyword>
<keyword evidence="6 8" id="KW-0067">ATP-binding</keyword>
<dbReference type="AlphaFoldDB" id="A0A1H9L9S7"/>
<keyword evidence="8" id="KW-0812">Transmembrane</keyword>
<feature type="domain" description="Response regulatory" evidence="11">
    <location>
        <begin position="839"/>
        <end position="953"/>
    </location>
</feature>